<keyword evidence="2" id="KW-1185">Reference proteome</keyword>
<name>A0ABD1H985_SALDI</name>
<accession>A0ABD1H985</accession>
<organism evidence="1 2">
    <name type="scientific">Salvia divinorum</name>
    <name type="common">Maria pastora</name>
    <name type="synonym">Diviner's sage</name>
    <dbReference type="NCBI Taxonomy" id="28513"/>
    <lineage>
        <taxon>Eukaryota</taxon>
        <taxon>Viridiplantae</taxon>
        <taxon>Streptophyta</taxon>
        <taxon>Embryophyta</taxon>
        <taxon>Tracheophyta</taxon>
        <taxon>Spermatophyta</taxon>
        <taxon>Magnoliopsida</taxon>
        <taxon>eudicotyledons</taxon>
        <taxon>Gunneridae</taxon>
        <taxon>Pentapetalae</taxon>
        <taxon>asterids</taxon>
        <taxon>lamiids</taxon>
        <taxon>Lamiales</taxon>
        <taxon>Lamiaceae</taxon>
        <taxon>Nepetoideae</taxon>
        <taxon>Mentheae</taxon>
        <taxon>Salviinae</taxon>
        <taxon>Salvia</taxon>
        <taxon>Salvia subgen. Calosphace</taxon>
    </lineage>
</organism>
<dbReference type="PANTHER" id="PTHR31900:SF30">
    <property type="entry name" value="SUPERFAMILY PROTEIN, PUTATIVE-RELATED"/>
    <property type="match status" value="1"/>
</dbReference>
<dbReference type="SUPFAM" id="SSF52047">
    <property type="entry name" value="RNI-like"/>
    <property type="match status" value="1"/>
</dbReference>
<dbReference type="InterPro" id="IPR050232">
    <property type="entry name" value="FBL13/AtMIF1-like"/>
</dbReference>
<dbReference type="InterPro" id="IPR036047">
    <property type="entry name" value="F-box-like_dom_sf"/>
</dbReference>
<comment type="caution">
    <text evidence="1">The sequence shown here is derived from an EMBL/GenBank/DDBJ whole genome shotgun (WGS) entry which is preliminary data.</text>
</comment>
<dbReference type="PANTHER" id="PTHR31900">
    <property type="entry name" value="F-BOX/RNI SUPERFAMILY PROTEIN-RELATED"/>
    <property type="match status" value="1"/>
</dbReference>
<evidence type="ECO:0000313" key="2">
    <source>
        <dbReference type="Proteomes" id="UP001567538"/>
    </source>
</evidence>
<evidence type="ECO:0000313" key="1">
    <source>
        <dbReference type="EMBL" id="KAL1552719.1"/>
    </source>
</evidence>
<dbReference type="Gene3D" id="3.80.10.10">
    <property type="entry name" value="Ribonuclease Inhibitor"/>
    <property type="match status" value="1"/>
</dbReference>
<protein>
    <submittedName>
        <fullName evidence="1">F-box/FBD/LRR-repeat protein isoform X1</fullName>
    </submittedName>
</protein>
<dbReference type="Proteomes" id="UP001567538">
    <property type="component" value="Unassembled WGS sequence"/>
</dbReference>
<dbReference type="InterPro" id="IPR032675">
    <property type="entry name" value="LRR_dom_sf"/>
</dbReference>
<sequence length="464" mass="53700">MANHERIDLSLEASPVKNYIGGVAADDIPEEMIHRIQSFMDARLAARSTVLSKSWHRAWLTRPDLDFRDQYFQFPSIEFPGFALNTLQRYEDRNRRIDSFRLEMVRIADHYLATKLISKAIRLGATNLTLQIRRSASGLMFFLPYEVLDSETLAGFSAHECLIHLLLFGKKELSWPNLKTLSLSYVVTYGDLFLNLILKCPSLEKITLDSNVSFRTMYAQRRLGPSCDSIIKLHKLKSLRLIGLESSKDYIYRHDLWPKFPCLKELVVWGYDYHSVYDWTGIRICSPSLELITLYMYDNRITNGTFDVPNIRKFKVVGVYLPQLDEFKTSNDRKWESDIQIKCDQLTVSWFSSLNKLLRMLSPSRISLSVGVTYSFVGRHTGYFGDGLPIPIVENVLITGHDRRCFCAFLNALLQSCRPNCISVDTRFIGNVNLEALFQMLGYRPCERHDLSIYQQYIAKFQLI</sequence>
<proteinExistence type="predicted"/>
<reference evidence="1 2" key="1">
    <citation type="submission" date="2024-06" db="EMBL/GenBank/DDBJ databases">
        <title>A chromosome level genome sequence of Diviner's sage (Salvia divinorum).</title>
        <authorList>
            <person name="Ford S.A."/>
            <person name="Ro D.-K."/>
            <person name="Ness R.W."/>
            <person name="Phillips M.A."/>
        </authorList>
    </citation>
    <scope>NUCLEOTIDE SEQUENCE [LARGE SCALE GENOMIC DNA]</scope>
    <source>
        <strain evidence="1">SAF-2024a</strain>
        <tissue evidence="1">Leaf</tissue>
    </source>
</reference>
<dbReference type="SUPFAM" id="SSF81383">
    <property type="entry name" value="F-box domain"/>
    <property type="match status" value="1"/>
</dbReference>
<gene>
    <name evidence="1" type="ORF">AAHA92_13485</name>
</gene>
<dbReference type="EMBL" id="JBEAFC010000006">
    <property type="protein sequence ID" value="KAL1552719.1"/>
    <property type="molecule type" value="Genomic_DNA"/>
</dbReference>
<dbReference type="AlphaFoldDB" id="A0ABD1H985"/>